<keyword evidence="2" id="KW-1185">Reference proteome</keyword>
<dbReference type="EMBL" id="WQMT02000002">
    <property type="protein sequence ID" value="KAG9226084.1"/>
    <property type="molecule type" value="Genomic_DNA"/>
</dbReference>
<reference evidence="1 2" key="1">
    <citation type="journal article" date="2021" name="Appl. Environ. Microbiol.">
        <title>Genetic linkage and physical mapping for an oyster mushroom Pleurotus cornucopiae and QTL analysis for the trait cap color.</title>
        <authorList>
            <person name="Zhang Y."/>
            <person name="Gao W."/>
            <person name="Sonnenberg A."/>
            <person name="Chen Q."/>
            <person name="Zhang J."/>
            <person name="Huang C."/>
        </authorList>
    </citation>
    <scope>NUCLEOTIDE SEQUENCE [LARGE SCALE GENOMIC DNA]</scope>
    <source>
        <strain evidence="1">CCMSSC00406</strain>
    </source>
</reference>
<evidence type="ECO:0000313" key="2">
    <source>
        <dbReference type="Proteomes" id="UP000824881"/>
    </source>
</evidence>
<proteinExistence type="predicted"/>
<gene>
    <name evidence="1" type="ORF">CCMSSC00406_0004995</name>
</gene>
<sequence>MPAFDPVRDAVLNSPVTSTNPLPPQPPSSATSSPSLGRRATDLSVLLNSESQEPTVTLRTPPLPRPSSGLSHLLNADPAHAVDFEDKLSAFQPLSRSTNLSVATATSSRNPHSSSSTFSRRGSDPLAAAHPALSSPSSATSTGTSSARNLFGDSPIRESPVSPSFPAQTQTPSASLPQWSSNPPTNMPPPPQPKRSNVPYNPRNRITPAGSVLVPLSQSELEMFAEFRGTGTSRLTKRKRGHSPEGEGEPPAKKLGGDVGVVVEHYNARPEVGVVQRQESPIIGLKNFNNWVKSVLITRFAHPALAAGAGSASSNGHTRGRSSGRTSSGKVLDMGCGKGGDMTKWAKARVKELIGVDIAAVSVDQARSRWESLRAPKFAATFAAVDCYTTSLSKVIPPARLAEPFDVVSMQFCMHYAFENVQKARCMLENVSRWLRPGGVFIGTIPNAELLLSQLDAIPPSQEDLSFGNSVYKISFESRDRRPIFGHKYWFFLKDAVENVPEYVVHWDNFVQMAAEYHLSLLYMKEFHQVFEEHQEHPEFKPLMLRMKVVDDNGESAMDEDQWEAANIYIAFAFEKQR</sequence>
<name>A0ACB7J7Q5_PLECO</name>
<comment type="caution">
    <text evidence="1">The sequence shown here is derived from an EMBL/GenBank/DDBJ whole genome shotgun (WGS) entry which is preliminary data.</text>
</comment>
<organism evidence="1 2">
    <name type="scientific">Pleurotus cornucopiae</name>
    <name type="common">Cornucopia mushroom</name>
    <dbReference type="NCBI Taxonomy" id="5321"/>
    <lineage>
        <taxon>Eukaryota</taxon>
        <taxon>Fungi</taxon>
        <taxon>Dikarya</taxon>
        <taxon>Basidiomycota</taxon>
        <taxon>Agaricomycotina</taxon>
        <taxon>Agaricomycetes</taxon>
        <taxon>Agaricomycetidae</taxon>
        <taxon>Agaricales</taxon>
        <taxon>Pleurotineae</taxon>
        <taxon>Pleurotaceae</taxon>
        <taxon>Pleurotus</taxon>
    </lineage>
</organism>
<evidence type="ECO:0000313" key="1">
    <source>
        <dbReference type="EMBL" id="KAG9226084.1"/>
    </source>
</evidence>
<protein>
    <submittedName>
        <fullName evidence="1">Uncharacterized protein</fullName>
    </submittedName>
</protein>
<dbReference type="Proteomes" id="UP000824881">
    <property type="component" value="Unassembled WGS sequence"/>
</dbReference>
<accession>A0ACB7J7Q5</accession>